<evidence type="ECO:0000256" key="2">
    <source>
        <dbReference type="SAM" id="Phobius"/>
    </source>
</evidence>
<feature type="transmembrane region" description="Helical" evidence="2">
    <location>
        <begin position="164"/>
        <end position="193"/>
    </location>
</feature>
<evidence type="ECO:0000313" key="4">
    <source>
        <dbReference type="Proteomes" id="UP001219525"/>
    </source>
</evidence>
<dbReference type="AlphaFoldDB" id="A0AAD6UV11"/>
<evidence type="ECO:0000256" key="1">
    <source>
        <dbReference type="SAM" id="MobiDB-lite"/>
    </source>
</evidence>
<feature type="compositionally biased region" description="Polar residues" evidence="1">
    <location>
        <begin position="12"/>
        <end position="25"/>
    </location>
</feature>
<dbReference type="Proteomes" id="UP001219525">
    <property type="component" value="Unassembled WGS sequence"/>
</dbReference>
<dbReference type="EMBL" id="JARJCW010000090">
    <property type="protein sequence ID" value="KAJ7195442.1"/>
    <property type="molecule type" value="Genomic_DNA"/>
</dbReference>
<feature type="region of interest" description="Disordered" evidence="1">
    <location>
        <begin position="197"/>
        <end position="231"/>
    </location>
</feature>
<keyword evidence="2" id="KW-1133">Transmembrane helix</keyword>
<accession>A0AAD6UV11</accession>
<sequence length="507" mass="54366">MACNSDRRDDQNNALSSVSTPSMTPSRPPQSPGSKYSSCVLLQRAQRSNPSQAGRKNSWAMVSGTHWSDATIIVKNTLTESPPIPDQPEYAPATLRAFRQLHEAIARAIRMPYFEDGALVGEYDLENVKSATTASVRGPERRMGVDESLGVVISVHRVRDGVELVVELVVVIVKVVVVVVVVMMVVVVGAGAVATATHDDEHDDRRCANNKSVDATTKSASSPSPPVRPAPPCPSAVLHCPHPLPPIVVVSSVSRTHDARGTYSADWLSRSYAEAETPRLRLAETRRPRGLEVNQWPVDKSTAATVVSAAIRPRYAGGGLDPDEPLSEAEEWGEAHTRGLEKDIFEESAGNVRELAALERVPLKRPATGGMGVWTGLEVSQNVGDNWSSGNAKIGGGRARVEARWSGRLLGVLAVRGQDADALSHCDTRGGVDEGGRAGWHRDTKSRTADTTVDTELGKDASKVKLSLRAVHSCAKSQSISLGKPTQVNRDAISIGAERNGKDTYRG</sequence>
<feature type="compositionally biased region" description="Polar residues" evidence="1">
    <location>
        <begin position="209"/>
        <end position="220"/>
    </location>
</feature>
<comment type="caution">
    <text evidence="3">The sequence shown here is derived from an EMBL/GenBank/DDBJ whole genome shotgun (WGS) entry which is preliminary data.</text>
</comment>
<keyword evidence="4" id="KW-1185">Reference proteome</keyword>
<reference evidence="3" key="1">
    <citation type="submission" date="2023-03" db="EMBL/GenBank/DDBJ databases">
        <title>Massive genome expansion in bonnet fungi (Mycena s.s.) driven by repeated elements and novel gene families across ecological guilds.</title>
        <authorList>
            <consortium name="Lawrence Berkeley National Laboratory"/>
            <person name="Harder C.B."/>
            <person name="Miyauchi S."/>
            <person name="Viragh M."/>
            <person name="Kuo A."/>
            <person name="Thoen E."/>
            <person name="Andreopoulos B."/>
            <person name="Lu D."/>
            <person name="Skrede I."/>
            <person name="Drula E."/>
            <person name="Henrissat B."/>
            <person name="Morin E."/>
            <person name="Kohler A."/>
            <person name="Barry K."/>
            <person name="LaButti K."/>
            <person name="Morin E."/>
            <person name="Salamov A."/>
            <person name="Lipzen A."/>
            <person name="Mereny Z."/>
            <person name="Hegedus B."/>
            <person name="Baldrian P."/>
            <person name="Stursova M."/>
            <person name="Weitz H."/>
            <person name="Taylor A."/>
            <person name="Grigoriev I.V."/>
            <person name="Nagy L.G."/>
            <person name="Martin F."/>
            <person name="Kauserud H."/>
        </authorList>
    </citation>
    <scope>NUCLEOTIDE SEQUENCE</scope>
    <source>
        <strain evidence="3">9144</strain>
    </source>
</reference>
<evidence type="ECO:0000313" key="3">
    <source>
        <dbReference type="EMBL" id="KAJ7195442.1"/>
    </source>
</evidence>
<feature type="region of interest" description="Disordered" evidence="1">
    <location>
        <begin position="1"/>
        <end position="36"/>
    </location>
</feature>
<keyword evidence="2" id="KW-0472">Membrane</keyword>
<protein>
    <submittedName>
        <fullName evidence="3">Uncharacterized protein</fullName>
    </submittedName>
</protein>
<proteinExistence type="predicted"/>
<feature type="compositionally biased region" description="Basic and acidic residues" evidence="1">
    <location>
        <begin position="1"/>
        <end position="11"/>
    </location>
</feature>
<organism evidence="3 4">
    <name type="scientific">Mycena pura</name>
    <dbReference type="NCBI Taxonomy" id="153505"/>
    <lineage>
        <taxon>Eukaryota</taxon>
        <taxon>Fungi</taxon>
        <taxon>Dikarya</taxon>
        <taxon>Basidiomycota</taxon>
        <taxon>Agaricomycotina</taxon>
        <taxon>Agaricomycetes</taxon>
        <taxon>Agaricomycetidae</taxon>
        <taxon>Agaricales</taxon>
        <taxon>Marasmiineae</taxon>
        <taxon>Mycenaceae</taxon>
        <taxon>Mycena</taxon>
    </lineage>
</organism>
<name>A0AAD6UV11_9AGAR</name>
<gene>
    <name evidence="3" type="ORF">GGX14DRAFT_403918</name>
</gene>
<keyword evidence="2" id="KW-0812">Transmembrane</keyword>
<feature type="compositionally biased region" description="Basic and acidic residues" evidence="1">
    <location>
        <begin position="197"/>
        <end position="207"/>
    </location>
</feature>